<evidence type="ECO:0000313" key="9">
    <source>
        <dbReference type="Proteomes" id="UP000031364"/>
    </source>
</evidence>
<evidence type="ECO:0000259" key="7">
    <source>
        <dbReference type="PROSITE" id="PS50110"/>
    </source>
</evidence>
<evidence type="ECO:0000256" key="3">
    <source>
        <dbReference type="ARBA" id="ARBA00023125"/>
    </source>
</evidence>
<proteinExistence type="predicted"/>
<keyword evidence="9" id="KW-1185">Reference proteome</keyword>
<dbReference type="Gene3D" id="3.40.50.2300">
    <property type="match status" value="1"/>
</dbReference>
<protein>
    <submittedName>
        <fullName evidence="8">LuxR family transcriptional regulator</fullName>
    </submittedName>
</protein>
<gene>
    <name evidence="8" type="ORF">FG87_37300</name>
</gene>
<dbReference type="InterPro" id="IPR058245">
    <property type="entry name" value="NreC/VraR/RcsB-like_REC"/>
</dbReference>
<evidence type="ECO:0000256" key="2">
    <source>
        <dbReference type="ARBA" id="ARBA00023015"/>
    </source>
</evidence>
<dbReference type="RefSeq" id="WP_043680440.1">
    <property type="nucleotide sequence ID" value="NZ_BDCI01000023.1"/>
</dbReference>
<evidence type="ECO:0000256" key="4">
    <source>
        <dbReference type="ARBA" id="ARBA00023163"/>
    </source>
</evidence>
<dbReference type="SMART" id="SM00448">
    <property type="entry name" value="REC"/>
    <property type="match status" value="1"/>
</dbReference>
<dbReference type="EMBL" id="JNFP01000070">
    <property type="protein sequence ID" value="KIA60397.1"/>
    <property type="molecule type" value="Genomic_DNA"/>
</dbReference>
<dbReference type="PRINTS" id="PR00038">
    <property type="entry name" value="HTHLUXR"/>
</dbReference>
<evidence type="ECO:0000256" key="1">
    <source>
        <dbReference type="ARBA" id="ARBA00022553"/>
    </source>
</evidence>
<evidence type="ECO:0000313" key="8">
    <source>
        <dbReference type="EMBL" id="KIA60397.1"/>
    </source>
</evidence>
<dbReference type="InterPro" id="IPR000792">
    <property type="entry name" value="Tscrpt_reg_LuxR_C"/>
</dbReference>
<evidence type="ECO:0000256" key="5">
    <source>
        <dbReference type="PROSITE-ProRule" id="PRU00169"/>
    </source>
</evidence>
<dbReference type="PROSITE" id="PS50043">
    <property type="entry name" value="HTH_LUXR_2"/>
    <property type="match status" value="1"/>
</dbReference>
<reference evidence="8 9" key="1">
    <citation type="journal article" date="2014" name="Int. J. Syst. Evol. Microbiol.">
        <title>Nocardia vulneris sp. nov., isolated from wounds of human patients in North America.</title>
        <authorList>
            <person name="Lasker B.A."/>
            <person name="Bell M."/>
            <person name="Klenk H.P."/>
            <person name="Sproer C."/>
            <person name="Schumann C."/>
            <person name="Schumann P."/>
            <person name="Brown J.M."/>
        </authorList>
    </citation>
    <scope>NUCLEOTIDE SEQUENCE [LARGE SCALE GENOMIC DNA]</scope>
    <source>
        <strain evidence="8 9">W9851</strain>
    </source>
</reference>
<comment type="caution">
    <text evidence="8">The sequence shown here is derived from an EMBL/GenBank/DDBJ whole genome shotgun (WGS) entry which is preliminary data.</text>
</comment>
<feature type="modified residue" description="4-aspartylphosphate" evidence="5">
    <location>
        <position position="57"/>
    </location>
</feature>
<keyword evidence="2" id="KW-0805">Transcription regulation</keyword>
<accession>A0ABR4Z525</accession>
<dbReference type="InterPro" id="IPR016032">
    <property type="entry name" value="Sig_transdc_resp-reg_C-effctor"/>
</dbReference>
<dbReference type="InterPro" id="IPR039420">
    <property type="entry name" value="WalR-like"/>
</dbReference>
<dbReference type="Proteomes" id="UP000031364">
    <property type="component" value="Unassembled WGS sequence"/>
</dbReference>
<feature type="domain" description="Response regulatory" evidence="7">
    <location>
        <begin position="6"/>
        <end position="122"/>
    </location>
</feature>
<dbReference type="PANTHER" id="PTHR43214">
    <property type="entry name" value="TWO-COMPONENT RESPONSE REGULATOR"/>
    <property type="match status" value="1"/>
</dbReference>
<dbReference type="Pfam" id="PF00196">
    <property type="entry name" value="GerE"/>
    <property type="match status" value="1"/>
</dbReference>
<dbReference type="SUPFAM" id="SSF52172">
    <property type="entry name" value="CheY-like"/>
    <property type="match status" value="1"/>
</dbReference>
<organism evidence="8 9">
    <name type="scientific">Nocardia vulneris</name>
    <dbReference type="NCBI Taxonomy" id="1141657"/>
    <lineage>
        <taxon>Bacteria</taxon>
        <taxon>Bacillati</taxon>
        <taxon>Actinomycetota</taxon>
        <taxon>Actinomycetes</taxon>
        <taxon>Mycobacteriales</taxon>
        <taxon>Nocardiaceae</taxon>
        <taxon>Nocardia</taxon>
    </lineage>
</organism>
<dbReference type="PROSITE" id="PS50110">
    <property type="entry name" value="RESPONSE_REGULATORY"/>
    <property type="match status" value="1"/>
</dbReference>
<keyword evidence="3" id="KW-0238">DNA-binding</keyword>
<dbReference type="InterPro" id="IPR001789">
    <property type="entry name" value="Sig_transdc_resp-reg_receiver"/>
</dbReference>
<dbReference type="SUPFAM" id="SSF46894">
    <property type="entry name" value="C-terminal effector domain of the bipartite response regulators"/>
    <property type="match status" value="1"/>
</dbReference>
<name>A0ABR4Z525_9NOCA</name>
<dbReference type="PANTHER" id="PTHR43214:SF24">
    <property type="entry name" value="TRANSCRIPTIONAL REGULATORY PROTEIN NARL-RELATED"/>
    <property type="match status" value="1"/>
</dbReference>
<evidence type="ECO:0000259" key="6">
    <source>
        <dbReference type="PROSITE" id="PS50043"/>
    </source>
</evidence>
<keyword evidence="1 5" id="KW-0597">Phosphoprotein</keyword>
<keyword evidence="4" id="KW-0804">Transcription</keyword>
<dbReference type="SMART" id="SM00421">
    <property type="entry name" value="HTH_LUXR"/>
    <property type="match status" value="1"/>
</dbReference>
<sequence>MTAPIRVVIVDDEPLARSALTLILGGDPELALVGEAADGEQALAVVREQRPDLVLMDIRMPVRDGLDATRELLSRPDPPRVVVLTTFDADDMVLQALRIGAHGFLLKDTPPAEIVSAIKQVAAGKPMLSPSVTAQLISVATAAPSADEAAREQARRALAALTDREREIAEAIGRGLANSDIAKELHLSVATVKSHISRLLTKLGAENRVQIAILVLTAGRPGP</sequence>
<dbReference type="InterPro" id="IPR011006">
    <property type="entry name" value="CheY-like_superfamily"/>
</dbReference>
<dbReference type="Pfam" id="PF00072">
    <property type="entry name" value="Response_reg"/>
    <property type="match status" value="1"/>
</dbReference>
<dbReference type="CDD" id="cd06170">
    <property type="entry name" value="LuxR_C_like"/>
    <property type="match status" value="1"/>
</dbReference>
<dbReference type="CDD" id="cd17535">
    <property type="entry name" value="REC_NarL-like"/>
    <property type="match status" value="1"/>
</dbReference>
<feature type="domain" description="HTH luxR-type" evidence="6">
    <location>
        <begin position="154"/>
        <end position="219"/>
    </location>
</feature>
<dbReference type="PROSITE" id="PS00622">
    <property type="entry name" value="HTH_LUXR_1"/>
    <property type="match status" value="1"/>
</dbReference>